<evidence type="ECO:0000256" key="1">
    <source>
        <dbReference type="SAM" id="MobiDB-lite"/>
    </source>
</evidence>
<dbReference type="Proteomes" id="UP000698222">
    <property type="component" value="Unassembled WGS sequence"/>
</dbReference>
<evidence type="ECO:0000313" key="2">
    <source>
        <dbReference type="EMBL" id="MBP2408409.1"/>
    </source>
</evidence>
<accession>A0ABS4YI38</accession>
<protein>
    <submittedName>
        <fullName evidence="2">Uncharacterized protein</fullName>
    </submittedName>
</protein>
<keyword evidence="3" id="KW-1185">Reference proteome</keyword>
<proteinExistence type="predicted"/>
<feature type="region of interest" description="Disordered" evidence="1">
    <location>
        <begin position="99"/>
        <end position="123"/>
    </location>
</feature>
<reference evidence="2 3" key="1">
    <citation type="submission" date="2021-03" db="EMBL/GenBank/DDBJ databases">
        <title>Sequencing the genomes of 1000 actinobacteria strains.</title>
        <authorList>
            <person name="Klenk H.-P."/>
        </authorList>
    </citation>
    <scope>NUCLEOTIDE SEQUENCE [LARGE SCALE GENOMIC DNA]</scope>
    <source>
        <strain evidence="2 3">DSM 14564</strain>
    </source>
</reference>
<evidence type="ECO:0000313" key="3">
    <source>
        <dbReference type="Proteomes" id="UP000698222"/>
    </source>
</evidence>
<organism evidence="2 3">
    <name type="scientific">Brachybacterium fresconis</name>
    <dbReference type="NCBI Taxonomy" id="173363"/>
    <lineage>
        <taxon>Bacteria</taxon>
        <taxon>Bacillati</taxon>
        <taxon>Actinomycetota</taxon>
        <taxon>Actinomycetes</taxon>
        <taxon>Micrococcales</taxon>
        <taxon>Dermabacteraceae</taxon>
        <taxon>Brachybacterium</taxon>
    </lineage>
</organism>
<comment type="caution">
    <text evidence="2">The sequence shown here is derived from an EMBL/GenBank/DDBJ whole genome shotgun (WGS) entry which is preliminary data.</text>
</comment>
<dbReference type="RefSeq" id="WP_209888873.1">
    <property type="nucleotide sequence ID" value="NZ_BAAAJV010000029.1"/>
</dbReference>
<name>A0ABS4YI38_9MICO</name>
<gene>
    <name evidence="2" type="ORF">JOF44_001312</name>
</gene>
<dbReference type="EMBL" id="JAGIOC010000001">
    <property type="protein sequence ID" value="MBP2408409.1"/>
    <property type="molecule type" value="Genomic_DNA"/>
</dbReference>
<sequence length="123" mass="13005">MRFTRALADVFGDQLEQDRIRQALVAARPALAGQVHADEERPLLQILRPRGAAVLVAKTSEGPTGAQWVVGVPGTPEPTLHEATSSEEIVRLVLDAVDGVTAEEEETDPAGAADDSRAEPSDG</sequence>
<feature type="compositionally biased region" description="Basic and acidic residues" evidence="1">
    <location>
        <begin position="114"/>
        <end position="123"/>
    </location>
</feature>